<accession>A0AAW4RS62</accession>
<dbReference type="Proteomes" id="UP000825388">
    <property type="component" value="Unassembled WGS sequence"/>
</dbReference>
<evidence type="ECO:0000256" key="1">
    <source>
        <dbReference type="SAM" id="MobiDB-lite"/>
    </source>
</evidence>
<gene>
    <name evidence="2" type="ORF">Xseb_15730</name>
</gene>
<sequence>MVALGQLVSLVERTPVHLAAHGFDAAPFARIFGNVGVPVVGEALRLLWTVGAAQDALLTGSDRPGDSGRTSAQQQHKRERIT</sequence>
<evidence type="ECO:0000313" key="2">
    <source>
        <dbReference type="EMBL" id="MBZ3925431.1"/>
    </source>
</evidence>
<organism evidence="2 3">
    <name type="scientific">Xanthomonas citri pv. sesbaniae</name>
    <dbReference type="NCBI Taxonomy" id="473425"/>
    <lineage>
        <taxon>Bacteria</taxon>
        <taxon>Pseudomonadati</taxon>
        <taxon>Pseudomonadota</taxon>
        <taxon>Gammaproteobacteria</taxon>
        <taxon>Lysobacterales</taxon>
        <taxon>Lysobacteraceae</taxon>
        <taxon>Xanthomonas</taxon>
    </lineage>
</organism>
<dbReference type="EMBL" id="LOKL01000129">
    <property type="protein sequence ID" value="MBZ3925431.1"/>
    <property type="molecule type" value="Genomic_DNA"/>
</dbReference>
<proteinExistence type="predicted"/>
<reference evidence="2" key="1">
    <citation type="submission" date="2015-12" db="EMBL/GenBank/DDBJ databases">
        <authorList>
            <person name="Bansal K."/>
            <person name="Midha S."/>
            <person name="Patil P.B."/>
        </authorList>
    </citation>
    <scope>NUCLEOTIDE SEQUENCE</scope>
    <source>
        <strain evidence="2">LMG867</strain>
    </source>
</reference>
<name>A0AAW4RS62_XANCI</name>
<protein>
    <submittedName>
        <fullName evidence="2">Uncharacterized protein</fullName>
    </submittedName>
</protein>
<dbReference type="RefSeq" id="WP_223670381.1">
    <property type="nucleotide sequence ID" value="NZ_LOKL01000129.1"/>
</dbReference>
<evidence type="ECO:0000313" key="3">
    <source>
        <dbReference type="Proteomes" id="UP000825388"/>
    </source>
</evidence>
<dbReference type="AlphaFoldDB" id="A0AAW4RS62"/>
<feature type="region of interest" description="Disordered" evidence="1">
    <location>
        <begin position="58"/>
        <end position="82"/>
    </location>
</feature>
<comment type="caution">
    <text evidence="2">The sequence shown here is derived from an EMBL/GenBank/DDBJ whole genome shotgun (WGS) entry which is preliminary data.</text>
</comment>